<dbReference type="InterPro" id="IPR041657">
    <property type="entry name" value="HTH_17"/>
</dbReference>
<dbReference type="RefSeq" id="WP_203471996.1">
    <property type="nucleotide sequence ID" value="NZ_AP022873.1"/>
</dbReference>
<keyword evidence="12" id="KW-1185">Reference proteome</keyword>
<keyword evidence="5" id="KW-0680">Restriction system</keyword>
<dbReference type="PROSITE" id="PS00093">
    <property type="entry name" value="N4_MTASE"/>
    <property type="match status" value="1"/>
</dbReference>
<dbReference type="Pfam" id="PF12728">
    <property type="entry name" value="HTH_17"/>
    <property type="match status" value="1"/>
</dbReference>
<dbReference type="GO" id="GO:0003677">
    <property type="term" value="F:DNA binding"/>
    <property type="evidence" value="ECO:0007669"/>
    <property type="project" value="UniProtKB-KW"/>
</dbReference>
<dbReference type="InterPro" id="IPR009061">
    <property type="entry name" value="DNA-bd_dom_put_sf"/>
</dbReference>
<dbReference type="InterPro" id="IPR017985">
    <property type="entry name" value="MeTrfase_CN4_CS"/>
</dbReference>
<evidence type="ECO:0000256" key="4">
    <source>
        <dbReference type="ARBA" id="ARBA00022691"/>
    </source>
</evidence>
<dbReference type="EMBL" id="AP022873">
    <property type="protein sequence ID" value="BCB96833.1"/>
    <property type="molecule type" value="Genomic_DNA"/>
</dbReference>
<evidence type="ECO:0000313" key="12">
    <source>
        <dbReference type="Proteomes" id="UP000516360"/>
    </source>
</evidence>
<feature type="domain" description="Helix-turn-helix" evidence="10">
    <location>
        <begin position="11"/>
        <end position="49"/>
    </location>
</feature>
<evidence type="ECO:0000259" key="10">
    <source>
        <dbReference type="Pfam" id="PF12728"/>
    </source>
</evidence>
<protein>
    <recommendedName>
        <fullName evidence="8">Methyltransferase</fullName>
        <ecNumber evidence="8">2.1.1.-</ecNumber>
    </recommendedName>
</protein>
<dbReference type="AlphaFoldDB" id="A0A7G1H3Y2"/>
<comment type="similarity">
    <text evidence="1">Belongs to the N(4)/N(6)-methyltransferase family. N(4) subfamily.</text>
</comment>
<keyword evidence="4" id="KW-0949">S-adenosyl-L-methionine</keyword>
<accession>A0A7G1H3Y2</accession>
<dbReference type="REBASE" id="446533">
    <property type="entry name" value="M.Nba55ORF17550P"/>
</dbReference>
<dbReference type="GO" id="GO:0015667">
    <property type="term" value="F:site-specific DNA-methyltransferase (cytosine-N4-specific) activity"/>
    <property type="evidence" value="ECO:0007669"/>
    <property type="project" value="UniProtKB-EC"/>
</dbReference>
<sequence length="497" mass="58493">MFTEKEILCELKISRTTLWRLKKKGLPCIKIGSSYRYNKSDVLDWIANNQQDKYLIDYFDTQQTSENLELQFSYQPTDSTISFNGYKKIKHSYKITIPYLLKHNEEHLNKLFTTHELNEFQQMLSGFNGKIQDDEAVRIFSNAYITILKKRHQTEHAEYDSKLDKFLTTTNNNLKIIWGDCFKALKKMKSESIHLMVTSPPYYNAREYSQWENLHAYLDDMRIIIRESYRVLDNHRVWVFNIGDVFDNDNLKTKSVWGKRRLPLGAYFIKIFEEEGFEFVDDIIWDKGEVESQRHKNSGINYPFYQYPVNCYEHILIFHKHRLDTNRIPCPICGSLNVNGNTQSEIGVQSWECKNDKCLERSPHNRGKRFSLRSNMMQDASKRISENYIDEFTIAKWRRDIVKFPPVIKIDKNGNNRVGHSAPFPKDIPEMAIKYFSYAGEKVLDPFAGSFTTAIVAKKLGRIGIGIEINKQMFESVIKKRISEEFNGEIELEEFTL</sequence>
<evidence type="ECO:0000256" key="7">
    <source>
        <dbReference type="ARBA" id="ARBA00049120"/>
    </source>
</evidence>
<dbReference type="SUPFAM" id="SSF46955">
    <property type="entry name" value="Putative DNA-binding domain"/>
    <property type="match status" value="1"/>
</dbReference>
<dbReference type="Proteomes" id="UP000516360">
    <property type="component" value="Chromosome"/>
</dbReference>
<dbReference type="Gene3D" id="3.40.50.150">
    <property type="entry name" value="Vaccinia Virus protein VP39"/>
    <property type="match status" value="1"/>
</dbReference>
<dbReference type="EC" id="2.1.1.-" evidence="8"/>
<proteinExistence type="inferred from homology"/>
<reference evidence="11 12" key="1">
    <citation type="submission" date="2020-03" db="EMBL/GenBank/DDBJ databases">
        <title>Complete genome sequences of two sulfur-disproportionating bacterial strains T55J and Mzg5.</title>
        <authorList>
            <person name="Umezawa K."/>
            <person name="Kojima H."/>
            <person name="Kato Y."/>
            <person name="Fukui M."/>
        </authorList>
    </citation>
    <scope>NUCLEOTIDE SEQUENCE [LARGE SCALE GENOMIC DNA]</scope>
    <source>
        <strain evidence="11 12">T55J</strain>
    </source>
</reference>
<organism evidence="11 12">
    <name type="scientific">Dissulfurispira thermophila</name>
    <dbReference type="NCBI Taxonomy" id="2715679"/>
    <lineage>
        <taxon>Bacteria</taxon>
        <taxon>Pseudomonadati</taxon>
        <taxon>Nitrospirota</taxon>
        <taxon>Thermodesulfovibrionia</taxon>
        <taxon>Thermodesulfovibrionales</taxon>
        <taxon>Dissulfurispiraceae</taxon>
        <taxon>Dissulfurispira</taxon>
    </lineage>
</organism>
<dbReference type="PRINTS" id="PR00508">
    <property type="entry name" value="S21N4MTFRASE"/>
</dbReference>
<dbReference type="InterPro" id="IPR002941">
    <property type="entry name" value="DNA_methylase_N4/N6"/>
</dbReference>
<feature type="domain" description="DNA methylase N-4/N-6" evidence="9">
    <location>
        <begin position="193"/>
        <end position="477"/>
    </location>
</feature>
<keyword evidence="3" id="KW-0808">Transferase</keyword>
<dbReference type="InterPro" id="IPR029063">
    <property type="entry name" value="SAM-dependent_MTases_sf"/>
</dbReference>
<evidence type="ECO:0000256" key="5">
    <source>
        <dbReference type="ARBA" id="ARBA00022747"/>
    </source>
</evidence>
<evidence type="ECO:0000256" key="8">
    <source>
        <dbReference type="RuleBase" id="RU362026"/>
    </source>
</evidence>
<dbReference type="SUPFAM" id="SSF53335">
    <property type="entry name" value="S-adenosyl-L-methionine-dependent methyltransferases"/>
    <property type="match status" value="1"/>
</dbReference>
<name>A0A7G1H3Y2_9BACT</name>
<dbReference type="GO" id="GO:0032259">
    <property type="term" value="P:methylation"/>
    <property type="evidence" value="ECO:0007669"/>
    <property type="project" value="UniProtKB-KW"/>
</dbReference>
<evidence type="ECO:0000256" key="1">
    <source>
        <dbReference type="ARBA" id="ARBA00010203"/>
    </source>
</evidence>
<keyword evidence="2" id="KW-0489">Methyltransferase</keyword>
<gene>
    <name evidence="11" type="ORF">JZK55_17550</name>
</gene>
<keyword evidence="6" id="KW-0238">DNA-binding</keyword>
<dbReference type="GO" id="GO:0009307">
    <property type="term" value="P:DNA restriction-modification system"/>
    <property type="evidence" value="ECO:0007669"/>
    <property type="project" value="UniProtKB-KW"/>
</dbReference>
<dbReference type="InterPro" id="IPR036388">
    <property type="entry name" value="WH-like_DNA-bd_sf"/>
</dbReference>
<evidence type="ECO:0000313" key="11">
    <source>
        <dbReference type="EMBL" id="BCB96833.1"/>
    </source>
</evidence>
<dbReference type="Pfam" id="PF01555">
    <property type="entry name" value="N6_N4_Mtase"/>
    <property type="match status" value="1"/>
</dbReference>
<dbReference type="Gene3D" id="1.10.10.10">
    <property type="entry name" value="Winged helix-like DNA-binding domain superfamily/Winged helix DNA-binding domain"/>
    <property type="match status" value="1"/>
</dbReference>
<evidence type="ECO:0000256" key="6">
    <source>
        <dbReference type="ARBA" id="ARBA00023125"/>
    </source>
</evidence>
<evidence type="ECO:0000259" key="9">
    <source>
        <dbReference type="Pfam" id="PF01555"/>
    </source>
</evidence>
<dbReference type="GO" id="GO:0008170">
    <property type="term" value="F:N-methyltransferase activity"/>
    <property type="evidence" value="ECO:0007669"/>
    <property type="project" value="InterPro"/>
</dbReference>
<comment type="catalytic activity">
    <reaction evidence="7">
        <text>a 2'-deoxycytidine in DNA + S-adenosyl-L-methionine = an N(4)-methyl-2'-deoxycytidine in DNA + S-adenosyl-L-homocysteine + H(+)</text>
        <dbReference type="Rhea" id="RHEA:16857"/>
        <dbReference type="Rhea" id="RHEA-COMP:11369"/>
        <dbReference type="Rhea" id="RHEA-COMP:13674"/>
        <dbReference type="ChEBI" id="CHEBI:15378"/>
        <dbReference type="ChEBI" id="CHEBI:57856"/>
        <dbReference type="ChEBI" id="CHEBI:59789"/>
        <dbReference type="ChEBI" id="CHEBI:85452"/>
        <dbReference type="ChEBI" id="CHEBI:137933"/>
        <dbReference type="EC" id="2.1.1.113"/>
    </reaction>
</comment>
<evidence type="ECO:0000256" key="2">
    <source>
        <dbReference type="ARBA" id="ARBA00022603"/>
    </source>
</evidence>
<dbReference type="InterPro" id="IPR001091">
    <property type="entry name" value="RM_Methyltransferase"/>
</dbReference>
<evidence type="ECO:0000256" key="3">
    <source>
        <dbReference type="ARBA" id="ARBA00022679"/>
    </source>
</evidence>
<dbReference type="KEGG" id="dtp:JZK55_17550"/>